<dbReference type="EMBL" id="VSWC01000132">
    <property type="protein sequence ID" value="KAA1079371.1"/>
    <property type="molecule type" value="Genomic_DNA"/>
</dbReference>
<organism evidence="3 5">
    <name type="scientific">Puccinia graminis f. sp. tritici</name>
    <dbReference type="NCBI Taxonomy" id="56615"/>
    <lineage>
        <taxon>Eukaryota</taxon>
        <taxon>Fungi</taxon>
        <taxon>Dikarya</taxon>
        <taxon>Basidiomycota</taxon>
        <taxon>Pucciniomycotina</taxon>
        <taxon>Pucciniomycetes</taxon>
        <taxon>Pucciniales</taxon>
        <taxon>Pucciniaceae</taxon>
        <taxon>Puccinia</taxon>
    </lineage>
</organism>
<dbReference type="Proteomes" id="UP000325313">
    <property type="component" value="Unassembled WGS sequence"/>
</dbReference>
<name>A0A5B0MZ61_PUCGR</name>
<feature type="region of interest" description="Disordered" evidence="1">
    <location>
        <begin position="26"/>
        <end position="57"/>
    </location>
</feature>
<feature type="compositionally biased region" description="Pro residues" evidence="1">
    <location>
        <begin position="39"/>
        <end position="48"/>
    </location>
</feature>
<dbReference type="Proteomes" id="UP000324748">
    <property type="component" value="Unassembled WGS sequence"/>
</dbReference>
<evidence type="ECO:0000313" key="5">
    <source>
        <dbReference type="Proteomes" id="UP000325313"/>
    </source>
</evidence>
<evidence type="ECO:0000313" key="3">
    <source>
        <dbReference type="EMBL" id="KAA1082167.1"/>
    </source>
</evidence>
<gene>
    <name evidence="2" type="ORF">PGT21_009455</name>
    <name evidence="3" type="ORF">PGTUg99_024859</name>
</gene>
<evidence type="ECO:0000256" key="1">
    <source>
        <dbReference type="SAM" id="MobiDB-lite"/>
    </source>
</evidence>
<sequence>MNICPWPVVPATLNRLANRKSLHLNLDTGPQPILAPANQPLPQPPELPQPQTGSASS</sequence>
<comment type="caution">
    <text evidence="3">The sequence shown here is derived from an EMBL/GenBank/DDBJ whole genome shotgun (WGS) entry which is preliminary data.</text>
</comment>
<evidence type="ECO:0000313" key="2">
    <source>
        <dbReference type="EMBL" id="KAA1079371.1"/>
    </source>
</evidence>
<evidence type="ECO:0000313" key="4">
    <source>
        <dbReference type="Proteomes" id="UP000324748"/>
    </source>
</evidence>
<dbReference type="AlphaFoldDB" id="A0A5B0MZ61"/>
<proteinExistence type="predicted"/>
<accession>A0A5B0MZ61</accession>
<dbReference type="EMBL" id="VDEP01000439">
    <property type="protein sequence ID" value="KAA1082167.1"/>
    <property type="molecule type" value="Genomic_DNA"/>
</dbReference>
<protein>
    <submittedName>
        <fullName evidence="3">Uncharacterized protein</fullName>
    </submittedName>
</protein>
<keyword evidence="4" id="KW-1185">Reference proteome</keyword>
<reference evidence="4 5" key="1">
    <citation type="submission" date="2019-05" db="EMBL/GenBank/DDBJ databases">
        <title>Emergence of the Ug99 lineage of the wheat stem rust pathogen through somatic hybridization.</title>
        <authorList>
            <person name="Li F."/>
            <person name="Upadhyaya N.M."/>
            <person name="Sperschneider J."/>
            <person name="Matny O."/>
            <person name="Nguyen-Phuc H."/>
            <person name="Mago R."/>
            <person name="Raley C."/>
            <person name="Miller M.E."/>
            <person name="Silverstein K.A.T."/>
            <person name="Henningsen E."/>
            <person name="Hirsch C.D."/>
            <person name="Visser B."/>
            <person name="Pretorius Z.A."/>
            <person name="Steffenson B.J."/>
            <person name="Schwessinger B."/>
            <person name="Dodds P.N."/>
            <person name="Figueroa M."/>
        </authorList>
    </citation>
    <scope>NUCLEOTIDE SEQUENCE [LARGE SCALE GENOMIC DNA]</scope>
    <source>
        <strain evidence="2">21-0</strain>
        <strain evidence="3 5">Ug99</strain>
    </source>
</reference>